<dbReference type="EMBL" id="JACHHZ010000006">
    <property type="protein sequence ID" value="MBB6095793.1"/>
    <property type="molecule type" value="Genomic_DNA"/>
</dbReference>
<proteinExistence type="predicted"/>
<feature type="domain" description="SMP-30/Gluconolactonase/LRE-like region" evidence="3">
    <location>
        <begin position="887"/>
        <end position="978"/>
    </location>
</feature>
<feature type="region of interest" description="Disordered" evidence="2">
    <location>
        <begin position="523"/>
        <end position="544"/>
    </location>
</feature>
<organism evidence="5 6">
    <name type="scientific">Povalibacter uvarum</name>
    <dbReference type="NCBI Taxonomy" id="732238"/>
    <lineage>
        <taxon>Bacteria</taxon>
        <taxon>Pseudomonadati</taxon>
        <taxon>Pseudomonadota</taxon>
        <taxon>Gammaproteobacteria</taxon>
        <taxon>Steroidobacterales</taxon>
        <taxon>Steroidobacteraceae</taxon>
        <taxon>Povalibacter</taxon>
    </lineage>
</organism>
<dbReference type="Proteomes" id="UP000588068">
    <property type="component" value="Unassembled WGS sequence"/>
</dbReference>
<dbReference type="Gene3D" id="2.160.20.10">
    <property type="entry name" value="Single-stranded right-handed beta-helix, Pectin lyase-like"/>
    <property type="match status" value="2"/>
</dbReference>
<protein>
    <submittedName>
        <fullName evidence="5">Sugar lactone lactonase YvrE</fullName>
    </submittedName>
</protein>
<evidence type="ECO:0000259" key="3">
    <source>
        <dbReference type="Pfam" id="PF08450"/>
    </source>
</evidence>
<evidence type="ECO:0000313" key="6">
    <source>
        <dbReference type="Proteomes" id="UP000588068"/>
    </source>
</evidence>
<name>A0A841HSN7_9GAMM</name>
<dbReference type="SUPFAM" id="SSF51126">
    <property type="entry name" value="Pectin lyase-like"/>
    <property type="match status" value="2"/>
</dbReference>
<dbReference type="Pfam" id="PF12708">
    <property type="entry name" value="Pect-lyase_RHGA_epim"/>
    <property type="match status" value="2"/>
</dbReference>
<comment type="caution">
    <text evidence="5">The sequence shown here is derived from an EMBL/GenBank/DDBJ whole genome shotgun (WGS) entry which is preliminary data.</text>
</comment>
<dbReference type="Pfam" id="PF08450">
    <property type="entry name" value="SGL"/>
    <property type="match status" value="1"/>
</dbReference>
<evidence type="ECO:0000256" key="2">
    <source>
        <dbReference type="SAM" id="MobiDB-lite"/>
    </source>
</evidence>
<reference evidence="5 6" key="1">
    <citation type="submission" date="2020-08" db="EMBL/GenBank/DDBJ databases">
        <title>Genomic Encyclopedia of Type Strains, Phase IV (KMG-IV): sequencing the most valuable type-strain genomes for metagenomic binning, comparative biology and taxonomic classification.</title>
        <authorList>
            <person name="Goeker M."/>
        </authorList>
    </citation>
    <scope>NUCLEOTIDE SEQUENCE [LARGE SCALE GENOMIC DNA]</scope>
    <source>
        <strain evidence="5 6">DSM 26723</strain>
    </source>
</reference>
<evidence type="ECO:0000259" key="4">
    <source>
        <dbReference type="Pfam" id="PF12708"/>
    </source>
</evidence>
<dbReference type="AlphaFoldDB" id="A0A841HSN7"/>
<feature type="domain" description="Rhamnogalacturonase A/B/Epimerase-like pectate lyase" evidence="4">
    <location>
        <begin position="43"/>
        <end position="256"/>
    </location>
</feature>
<accession>A0A841HSN7</accession>
<dbReference type="InterPro" id="IPR011042">
    <property type="entry name" value="6-blade_b-propeller_TolB-like"/>
</dbReference>
<keyword evidence="1" id="KW-0378">Hydrolase</keyword>
<dbReference type="Gene3D" id="2.120.10.30">
    <property type="entry name" value="TolB, C-terminal domain"/>
    <property type="match status" value="2"/>
</dbReference>
<keyword evidence="6" id="KW-1185">Reference proteome</keyword>
<sequence length="999" mass="108553">MTRLHAVLMSLCGLLALDRSHADSYYTQRPDDPKAIYLTREAFGVHGDGVGDDSIALQKAIDTVVATTIRGIVFVPEGRYKLSRTIRIWPGIRVIGYGKKRPVFALADRSPGFQREPAYLFHFTGNIPGHPGNAGFVFQSASQQAKSIDFSEPVRDANPGTFYSALSNVDIVLGKGNPSAVAVRSTFAQHCFLAHMRIDIGAGLAGVHDGGNVVEDVAFVGGRYAIMTKTPSPGWQYTVIDTQFEGQRTAAIASEAAGLTLIRPLFRNVPTAVSMGAEKGEQLWIKDGRLENITGPALVIGNEYNSRNQINIENVVARDAPTFATYRSSGKKIRAPGRTYKVASFSHGLHIEGSGVAKEQLVLETRSRIESIAALPLAVSSDIAPLPPQSSWVDVRTLGAKGDGIADDTNALRAAIDKHRALYFPMGAYRISETLKLKPDTALIGLHAGAVRIFLADDTPAFQGVGEPVAMIEAPSGGANIMIGLGVYTNGVNPRAVGVKWMSGEKSLMNDVRFLGGHGTAQLSGEPEPIYNSNKTADPDPRRRWDSQYPSLWVTQGGGGTFLDIWTPTPYAQAGLLVTDTTTPGRVYQMSSEHHVRTEVKLDRVANWDLYALQLEEERGESGHALPVEISRSRNITLANLFIYRVISSTQSFPHAVKVSGSSDIRFRGFHWWTNSKADFSSAVVDAANDLDIRPREFAAATLNDRRVPDQITASIVLEQGTRIEKVADGFVRLAGGAADRQGRFYAVDAQRQRIYRWTLPSKLPEEISDASLEPVNLAIDRAGNLLVISHAGSVYALAPDHPDRPIHALPIQVAKDRAGLDVILPQNYWTFDIEVSKGESPKRPAHYVSPDGTTFVPAGEDFIKGLLSWGTKDHDVLRAYGMTRARTGERAYFTQEWHGKTFSAQVGADGEWIAPRLFAEQGGESLAVDANGNVYIADGHIFVYDPNGKLIEIVQVPERPHGLTFGGEDGRTLFICAGTSLYAARVASHIGDAAKGRE</sequence>
<gene>
    <name evidence="5" type="ORF">HNQ60_004684</name>
</gene>
<evidence type="ECO:0000256" key="1">
    <source>
        <dbReference type="ARBA" id="ARBA00022801"/>
    </source>
</evidence>
<dbReference type="PANTHER" id="PTHR47572">
    <property type="entry name" value="LIPOPROTEIN-RELATED"/>
    <property type="match status" value="1"/>
</dbReference>
<dbReference type="InterPro" id="IPR024535">
    <property type="entry name" value="RHGA/B-epi-like_pectate_lyase"/>
</dbReference>
<evidence type="ECO:0000313" key="5">
    <source>
        <dbReference type="EMBL" id="MBB6095793.1"/>
    </source>
</evidence>
<dbReference type="InterPro" id="IPR013658">
    <property type="entry name" value="SGL"/>
</dbReference>
<dbReference type="InterPro" id="IPR011050">
    <property type="entry name" value="Pectin_lyase_fold/virulence"/>
</dbReference>
<dbReference type="InterPro" id="IPR051262">
    <property type="entry name" value="SMP-30/CGR1_Lactonase"/>
</dbReference>
<dbReference type="PANTHER" id="PTHR47572:SF4">
    <property type="entry name" value="LACTONASE DRP35"/>
    <property type="match status" value="1"/>
</dbReference>
<dbReference type="RefSeq" id="WP_221304409.1">
    <property type="nucleotide sequence ID" value="NZ_JACHHZ010000006.1"/>
</dbReference>
<feature type="domain" description="Rhamnogalacturonase A/B/Epimerase-like pectate lyase" evidence="4">
    <location>
        <begin position="392"/>
        <end position="447"/>
    </location>
</feature>
<dbReference type="GO" id="GO:0016787">
    <property type="term" value="F:hydrolase activity"/>
    <property type="evidence" value="ECO:0007669"/>
    <property type="project" value="UniProtKB-KW"/>
</dbReference>
<dbReference type="InterPro" id="IPR012334">
    <property type="entry name" value="Pectin_lyas_fold"/>
</dbReference>
<dbReference type="SUPFAM" id="SSF63829">
    <property type="entry name" value="Calcium-dependent phosphotriesterase"/>
    <property type="match status" value="1"/>
</dbReference>